<dbReference type="HAMAP" id="MF_02109">
    <property type="entry name" value="Cya_synthase"/>
    <property type="match status" value="1"/>
</dbReference>
<proteinExistence type="inferred from homology"/>
<dbReference type="InterPro" id="IPR036052">
    <property type="entry name" value="TrpB-like_PALP_sf"/>
</dbReference>
<dbReference type="Pfam" id="PF00291">
    <property type="entry name" value="PALP"/>
    <property type="match status" value="1"/>
</dbReference>
<evidence type="ECO:0000256" key="4">
    <source>
        <dbReference type="ARBA" id="ARBA00022898"/>
    </source>
</evidence>
<gene>
    <name evidence="8" type="ORF">F8E02_02980</name>
</gene>
<comment type="similarity">
    <text evidence="5">Belongs to the threonine synthase family. Cysteate synthase subfamily.</text>
</comment>
<comment type="caution">
    <text evidence="8">The sequence shown here is derived from an EMBL/GenBank/DDBJ whole genome shotgun (WGS) entry which is preliminary data.</text>
</comment>
<evidence type="ECO:0000256" key="3">
    <source>
        <dbReference type="ARBA" id="ARBA00022679"/>
    </source>
</evidence>
<dbReference type="NCBIfam" id="TIGR03844">
    <property type="entry name" value="cysteate_syn"/>
    <property type="match status" value="1"/>
</dbReference>
<reference evidence="8 9" key="1">
    <citation type="submission" date="2019-10" db="EMBL/GenBank/DDBJ databases">
        <title>Isolation and characterization of Methanoculleus sp. Wushi-C6 from a hot spring well.</title>
        <authorList>
            <person name="Chen S.-C."/>
            <person name="Lan Z.-H."/>
            <person name="You Y.-T."/>
            <person name="Lai M.-C."/>
        </authorList>
    </citation>
    <scope>NUCLEOTIDE SEQUENCE [LARGE SCALE GENOMIC DNA]</scope>
    <source>
        <strain evidence="8 9">Wushi-C6</strain>
    </source>
</reference>
<dbReference type="Proteomes" id="UP001281203">
    <property type="component" value="Unassembled WGS sequence"/>
</dbReference>
<evidence type="ECO:0000313" key="8">
    <source>
        <dbReference type="EMBL" id="MDV2480987.1"/>
    </source>
</evidence>
<organism evidence="8 9">
    <name type="scientific">Methanoculleus caldifontis</name>
    <dbReference type="NCBI Taxonomy" id="2651577"/>
    <lineage>
        <taxon>Archaea</taxon>
        <taxon>Methanobacteriati</taxon>
        <taxon>Methanobacteriota</taxon>
        <taxon>Stenosarchaea group</taxon>
        <taxon>Methanomicrobia</taxon>
        <taxon>Methanomicrobiales</taxon>
        <taxon>Methanomicrobiaceae</taxon>
        <taxon>Methanoculleus</taxon>
    </lineage>
</organism>
<keyword evidence="3 5" id="KW-0808">Transferase</keyword>
<dbReference type="GO" id="GO:0044686">
    <property type="term" value="F:cysteate synthase activity"/>
    <property type="evidence" value="ECO:0007669"/>
    <property type="project" value="UniProtKB-EC"/>
</dbReference>
<sequence>MREKYLLRCPGCGRSFPDRYTLDCPSGCDALLRTVYRERQLILRDLPGIFRYKDWLPIEGHLRLDAGPVSYESVGLARELGLSHLTVVFSGYWPERGGRMETCSFKELEAQPTVLRLREKGAGVLQVSSAGNTGRAFCQISGLTGAPVVVVVPAAAAGRLWTTVPAANVCLITVDGDYSDSIAFGREVCSLPGVVPEGGAKNVARRDGMGTVMLDGALAAGRLPDCYFQAVGSGTGGIAAWEAAERLVADGRFGLRLPALHLSQNLPFVPMVRAWEAGRIDIVPAEDMPDAEAAIARVSADVLTNRHPPWGVRGGVRDALAASGGRMYAVSNGDAWSAGRLFAETEEIDLDPAAAVAVASLLRAAEEGLVGPEEHVLLNVTGGGYERAAEDLDRYPVEPSLRVRAGEAFAGDVRDAVRDWLTEQAGVAARA</sequence>
<keyword evidence="4 5" id="KW-0663">Pyridoxal phosphate</keyword>
<dbReference type="PANTHER" id="PTHR43050:SF1">
    <property type="entry name" value="SERINE RACEMASE"/>
    <property type="match status" value="1"/>
</dbReference>
<evidence type="ECO:0000256" key="5">
    <source>
        <dbReference type="HAMAP-Rule" id="MF_02109"/>
    </source>
</evidence>
<comment type="cofactor">
    <cofactor evidence="1 5">
        <name>pyridoxal 5'-phosphate</name>
        <dbReference type="ChEBI" id="CHEBI:597326"/>
    </cofactor>
</comment>
<feature type="modified residue" description="N6-(pyridoxal phosphate)lysine" evidence="5">
    <location>
        <position position="106"/>
    </location>
</feature>
<evidence type="ECO:0000313" key="9">
    <source>
        <dbReference type="Proteomes" id="UP001281203"/>
    </source>
</evidence>
<protein>
    <recommendedName>
        <fullName evidence="5 6">Cysteate synthase</fullName>
        <shortName evidence="5">CS</shortName>
        <shortName evidence="5">Cya synthase</shortName>
        <ecNumber evidence="5 6">2.5.1.76</ecNumber>
    </recommendedName>
</protein>
<dbReference type="RefSeq" id="WP_317063971.1">
    <property type="nucleotide sequence ID" value="NZ_WBKO01000001.1"/>
</dbReference>
<dbReference type="InterPro" id="IPR022401">
    <property type="entry name" value="Cysteate_synthase"/>
</dbReference>
<comment type="function">
    <text evidence="5">Specifically catalyzes the beta-elimination of phosphate from L-phosphoserine and the beta-addition of sulfite to the dehydroalanine intermediate to produce L-cysteate.</text>
</comment>
<dbReference type="SUPFAM" id="SSF53686">
    <property type="entry name" value="Tryptophan synthase beta subunit-like PLP-dependent enzymes"/>
    <property type="match status" value="1"/>
</dbReference>
<evidence type="ECO:0000256" key="2">
    <source>
        <dbReference type="ARBA" id="ARBA00022545"/>
    </source>
</evidence>
<comment type="subunit">
    <text evidence="5">Homotrimer.</text>
</comment>
<dbReference type="InterPro" id="IPR001926">
    <property type="entry name" value="TrpB-like_PALP"/>
</dbReference>
<evidence type="ECO:0000259" key="7">
    <source>
        <dbReference type="Pfam" id="PF00291"/>
    </source>
</evidence>
<dbReference type="Gene3D" id="3.40.50.1100">
    <property type="match status" value="2"/>
</dbReference>
<name>A0ABU3WYV6_9EURY</name>
<keyword evidence="9" id="KW-1185">Reference proteome</keyword>
<feature type="domain" description="Tryptophan synthase beta chain-like PALP" evidence="7">
    <location>
        <begin position="101"/>
        <end position="382"/>
    </location>
</feature>
<feature type="binding site" evidence="5">
    <location>
        <position position="381"/>
    </location>
    <ligand>
        <name>pyridoxal 5'-phosphate</name>
        <dbReference type="ChEBI" id="CHEBI:597326"/>
    </ligand>
</feature>
<accession>A0ABU3WYV6</accession>
<evidence type="ECO:0000256" key="6">
    <source>
        <dbReference type="NCBIfam" id="TIGR03844"/>
    </source>
</evidence>
<comment type="pathway">
    <text evidence="5">Cofactor biosynthesis; coenzyme M biosynthesis.</text>
</comment>
<feature type="binding site" evidence="5">
    <location>
        <position position="132"/>
    </location>
    <ligand>
        <name>pyridoxal 5'-phosphate</name>
        <dbReference type="ChEBI" id="CHEBI:597326"/>
    </ligand>
</feature>
<evidence type="ECO:0000256" key="1">
    <source>
        <dbReference type="ARBA" id="ARBA00001933"/>
    </source>
</evidence>
<dbReference type="EC" id="2.5.1.76" evidence="5 6"/>
<comment type="catalytic activity">
    <reaction evidence="5">
        <text>O-phospho-L-serine + sulfite + H(+) = L-cysteate + phosphate</text>
        <dbReference type="Rhea" id="RHEA:26486"/>
        <dbReference type="ChEBI" id="CHEBI:15378"/>
        <dbReference type="ChEBI" id="CHEBI:17359"/>
        <dbReference type="ChEBI" id="CHEBI:43474"/>
        <dbReference type="ChEBI" id="CHEBI:57524"/>
        <dbReference type="ChEBI" id="CHEBI:58090"/>
        <dbReference type="EC" id="2.5.1.76"/>
    </reaction>
</comment>
<keyword evidence="2 5" id="KW-0174">Coenzyme M biosynthesis</keyword>
<dbReference type="PANTHER" id="PTHR43050">
    <property type="entry name" value="SERINE / THREONINE RACEMASE FAMILY MEMBER"/>
    <property type="match status" value="1"/>
</dbReference>
<dbReference type="EMBL" id="WBKO01000001">
    <property type="protein sequence ID" value="MDV2480987.1"/>
    <property type="molecule type" value="Genomic_DNA"/>
</dbReference>